<evidence type="ECO:0008006" key="3">
    <source>
        <dbReference type="Google" id="ProtNLM"/>
    </source>
</evidence>
<dbReference type="Gene3D" id="1.25.40.10">
    <property type="entry name" value="Tetratricopeptide repeat domain"/>
    <property type="match status" value="1"/>
</dbReference>
<keyword evidence="2" id="KW-1185">Reference proteome</keyword>
<sequence length="132" mass="14352">MKADQTTYKTALGHYRNGQFEQALQALHPLLTQTPVDAEALNLAAICAIDLGRNEEAQAFLQRVVAANPKAAGIHVINLGNLLLDRRSLPEAELALRQAAARLHPDDPVVLCNLAGVLTATNQLEESEAFYR</sequence>
<dbReference type="EMBL" id="LELG01000002">
    <property type="protein sequence ID" value="KMQ81270.1"/>
    <property type="molecule type" value="Genomic_DNA"/>
</dbReference>
<protein>
    <recommendedName>
        <fullName evidence="3">Tetratricopeptide repeat protein</fullName>
    </recommendedName>
</protein>
<accession>A0ABR5HPF0</accession>
<reference evidence="1 2" key="1">
    <citation type="submission" date="2015-06" db="EMBL/GenBank/DDBJ databases">
        <title>Comparative genomics of Burkholderia leaf nodule symbionts.</title>
        <authorList>
            <person name="Carlier A."/>
            <person name="Eberl L."/>
            <person name="Pinto-Carbo M."/>
        </authorList>
    </citation>
    <scope>NUCLEOTIDE SEQUENCE [LARGE SCALE GENOMIC DNA]</scope>
    <source>
        <strain evidence="1 2">UZHbot3</strain>
    </source>
</reference>
<name>A0ABR5HPF0_9BURK</name>
<evidence type="ECO:0000313" key="1">
    <source>
        <dbReference type="EMBL" id="KMQ81270.1"/>
    </source>
</evidence>
<dbReference type="Pfam" id="PF14559">
    <property type="entry name" value="TPR_19"/>
    <property type="match status" value="1"/>
</dbReference>
<organism evidence="1 2">
    <name type="scientific">Candidatus Burkholderia pumila</name>
    <dbReference type="NCBI Taxonomy" id="1090375"/>
    <lineage>
        <taxon>Bacteria</taxon>
        <taxon>Pseudomonadati</taxon>
        <taxon>Pseudomonadota</taxon>
        <taxon>Betaproteobacteria</taxon>
        <taxon>Burkholderiales</taxon>
        <taxon>Burkholderiaceae</taxon>
        <taxon>Burkholderia</taxon>
    </lineage>
</organism>
<dbReference type="Proteomes" id="UP000242951">
    <property type="component" value="Unassembled WGS sequence"/>
</dbReference>
<comment type="caution">
    <text evidence="1">The sequence shown here is derived from an EMBL/GenBank/DDBJ whole genome shotgun (WGS) entry which is preliminary data.</text>
</comment>
<dbReference type="Pfam" id="PF13432">
    <property type="entry name" value="TPR_16"/>
    <property type="match status" value="1"/>
</dbReference>
<gene>
    <name evidence="1" type="ORF">BPMI_02033c</name>
</gene>
<dbReference type="SUPFAM" id="SSF48452">
    <property type="entry name" value="TPR-like"/>
    <property type="match status" value="1"/>
</dbReference>
<dbReference type="InterPro" id="IPR011990">
    <property type="entry name" value="TPR-like_helical_dom_sf"/>
</dbReference>
<evidence type="ECO:0000313" key="2">
    <source>
        <dbReference type="Proteomes" id="UP000242951"/>
    </source>
</evidence>
<proteinExistence type="predicted"/>